<accession>B9TB86</accession>
<dbReference type="GO" id="GO:0016747">
    <property type="term" value="F:acyltransferase activity, transferring groups other than amino-acyl groups"/>
    <property type="evidence" value="ECO:0007669"/>
    <property type="project" value="InterPro"/>
</dbReference>
<dbReference type="Proteomes" id="UP000008311">
    <property type="component" value="Unassembled WGS sequence"/>
</dbReference>
<dbReference type="SUPFAM" id="SSF53448">
    <property type="entry name" value="Nucleotide-diphospho-sugar transferases"/>
    <property type="match status" value="1"/>
</dbReference>
<dbReference type="InParanoid" id="B9TB86"/>
<feature type="transmembrane region" description="Helical" evidence="1">
    <location>
        <begin position="593"/>
        <end position="615"/>
    </location>
</feature>
<feature type="domain" description="Glycosyltransferase 2-like" evidence="2">
    <location>
        <begin position="6"/>
        <end position="111"/>
    </location>
</feature>
<evidence type="ECO:0000313" key="4">
    <source>
        <dbReference type="EMBL" id="EEF26878.1"/>
    </source>
</evidence>
<feature type="transmembrane region" description="Helical" evidence="1">
    <location>
        <begin position="431"/>
        <end position="451"/>
    </location>
</feature>
<dbReference type="Gene3D" id="3.90.550.10">
    <property type="entry name" value="Spore Coat Polysaccharide Biosynthesis Protein SpsA, Chain A"/>
    <property type="match status" value="1"/>
</dbReference>
<dbReference type="InterPro" id="IPR050879">
    <property type="entry name" value="Acyltransferase_3"/>
</dbReference>
<keyword evidence="1" id="KW-0472">Membrane</keyword>
<reference evidence="5" key="1">
    <citation type="journal article" date="2010" name="Nat. Biotechnol.">
        <title>Draft genome sequence of the oilseed species Ricinus communis.</title>
        <authorList>
            <person name="Chan A.P."/>
            <person name="Crabtree J."/>
            <person name="Zhao Q."/>
            <person name="Lorenzi H."/>
            <person name="Orvis J."/>
            <person name="Puiu D."/>
            <person name="Melake-Berhan A."/>
            <person name="Jones K.M."/>
            <person name="Redman J."/>
            <person name="Chen G."/>
            <person name="Cahoon E.B."/>
            <person name="Gedil M."/>
            <person name="Stanke M."/>
            <person name="Haas B.J."/>
            <person name="Wortman J.R."/>
            <person name="Fraser-Liggett C.M."/>
            <person name="Ravel J."/>
            <person name="Rabinowicz P.D."/>
        </authorList>
    </citation>
    <scope>NUCLEOTIDE SEQUENCE [LARGE SCALE GENOMIC DNA]</scope>
    <source>
        <strain evidence="5">cv. Hale</strain>
    </source>
</reference>
<evidence type="ECO:0000259" key="2">
    <source>
        <dbReference type="Pfam" id="PF00535"/>
    </source>
</evidence>
<proteinExistence type="predicted"/>
<name>B9TB86_RICCO</name>
<evidence type="ECO:0008006" key="6">
    <source>
        <dbReference type="Google" id="ProtNLM"/>
    </source>
</evidence>
<gene>
    <name evidence="4" type="ORF">RCOM_0378490</name>
</gene>
<evidence type="ECO:0000313" key="5">
    <source>
        <dbReference type="Proteomes" id="UP000008311"/>
    </source>
</evidence>
<dbReference type="EMBL" id="EQ976311">
    <property type="protein sequence ID" value="EEF26878.1"/>
    <property type="molecule type" value="Genomic_DNA"/>
</dbReference>
<organism evidence="4 5">
    <name type="scientific">Ricinus communis</name>
    <name type="common">Castor bean</name>
    <dbReference type="NCBI Taxonomy" id="3988"/>
    <lineage>
        <taxon>Eukaryota</taxon>
        <taxon>Viridiplantae</taxon>
        <taxon>Streptophyta</taxon>
        <taxon>Embryophyta</taxon>
        <taxon>Tracheophyta</taxon>
        <taxon>Spermatophyta</taxon>
        <taxon>Magnoliopsida</taxon>
        <taxon>eudicotyledons</taxon>
        <taxon>Gunneridae</taxon>
        <taxon>Pentapetalae</taxon>
        <taxon>rosids</taxon>
        <taxon>fabids</taxon>
        <taxon>Malpighiales</taxon>
        <taxon>Euphorbiaceae</taxon>
        <taxon>Acalyphoideae</taxon>
        <taxon>Acalypheae</taxon>
        <taxon>Ricinus</taxon>
    </lineage>
</organism>
<keyword evidence="1" id="KW-1133">Transmembrane helix</keyword>
<dbReference type="InterPro" id="IPR002656">
    <property type="entry name" value="Acyl_transf_3_dom"/>
</dbReference>
<evidence type="ECO:0000256" key="1">
    <source>
        <dbReference type="SAM" id="Phobius"/>
    </source>
</evidence>
<dbReference type="PANTHER" id="PTHR23028">
    <property type="entry name" value="ACETYLTRANSFERASE"/>
    <property type="match status" value="1"/>
</dbReference>
<evidence type="ECO:0000259" key="3">
    <source>
        <dbReference type="Pfam" id="PF01757"/>
    </source>
</evidence>
<dbReference type="Pfam" id="PF01757">
    <property type="entry name" value="Acyl_transf_3"/>
    <property type="match status" value="1"/>
</dbReference>
<dbReference type="AlphaFoldDB" id="B9TB86"/>
<feature type="transmembrane region" description="Helical" evidence="1">
    <location>
        <begin position="636"/>
        <end position="654"/>
    </location>
</feature>
<dbReference type="InterPro" id="IPR029044">
    <property type="entry name" value="Nucleotide-diphossugar_trans"/>
</dbReference>
<protein>
    <recommendedName>
        <fullName evidence="6">Acyltransferase</fullName>
    </recommendedName>
</protein>
<feature type="transmembrane region" description="Helical" evidence="1">
    <location>
        <begin position="560"/>
        <end position="581"/>
    </location>
</feature>
<feature type="non-terminal residue" evidence="4">
    <location>
        <position position="1"/>
    </location>
</feature>
<dbReference type="InterPro" id="IPR001173">
    <property type="entry name" value="Glyco_trans_2-like"/>
</dbReference>
<dbReference type="PANTHER" id="PTHR23028:SF53">
    <property type="entry name" value="ACYL_TRANSF_3 DOMAIN-CONTAINING PROTEIN"/>
    <property type="match status" value="1"/>
</dbReference>
<dbReference type="Pfam" id="PF00535">
    <property type="entry name" value="Glycos_transf_2"/>
    <property type="match status" value="1"/>
</dbReference>
<dbReference type="GO" id="GO:0000271">
    <property type="term" value="P:polysaccharide biosynthetic process"/>
    <property type="evidence" value="ECO:0000318"/>
    <property type="project" value="GO_Central"/>
</dbReference>
<feature type="transmembrane region" description="Helical" evidence="1">
    <location>
        <begin position="390"/>
        <end position="411"/>
    </location>
</feature>
<sequence length="715" mass="79754">EARALPPGVLEVIVSDNCSTDTTPEVVASAQSQGLNIRYIRNKVDIGSDANIAQCFNEAFGHYVQIMGDDDLYVKGTLSYLIDHLQKAEYGIVCLRPFGYEADPDKEYPRGGDARIETYDKVGDFLAAIGPYITFISACIINKRVQEDIDARQFCGSNLVQVQRNVYLKRYILACKRANSGGYDFFGSVRRTPRAYPRFVSPRRPHAGSNRSIRNTDAEVLPSIQPRAPAARTPRRSARDLQPLFRALRQPAPRTAICDAARTSRSTNSVAGKWARHGPLHERTMHRRIPLRPDVRASNCEQTMSHKNLEIERLRAVAVLLTILVHAPFKQLFNPYLYSSFTGVDLFFVISGFVVSQSLLATLPKNLGETPVQRLESSRQPIIAFYLRRVFRIAPSAFFYILLYWVVAYVMKATGSVALLARPADIFREGIAFAGGIYNYAMVYGGIPTNMSHYYSLSIEEHFYLLAPLLLVLCGLTSYRLAACAIGVGLVLFVARPLTAASIADLSHTRFDELLYGVIIALLVDKYRYLPVWQYHTLAGSDVSGESKLVRALRGPGTRALLKTLVGICLCALLALLPGVLNTDILGGTGQFFFSSAAFCGYALVSVALVILASLERGWILNISGLAPVLEYIGGRSYSIYLGHVLLILVYNDLYFRFYEFIPDFFKLTRTGYLIQFAMFMLLVLALAEATYRVVESPCRDFGKRVIRNFMEARA</sequence>
<keyword evidence="1" id="KW-0812">Transmembrane</keyword>
<keyword evidence="5" id="KW-1185">Reference proteome</keyword>
<feature type="transmembrane region" description="Helical" evidence="1">
    <location>
        <begin position="674"/>
        <end position="695"/>
    </location>
</feature>
<dbReference type="CDD" id="cd00761">
    <property type="entry name" value="Glyco_tranf_GTA_type"/>
    <property type="match status" value="1"/>
</dbReference>
<feature type="transmembrane region" description="Helical" evidence="1">
    <location>
        <begin position="463"/>
        <end position="494"/>
    </location>
</feature>
<dbReference type="GO" id="GO:0016020">
    <property type="term" value="C:membrane"/>
    <property type="evidence" value="ECO:0000318"/>
    <property type="project" value="GO_Central"/>
</dbReference>
<feature type="domain" description="Acyltransferase 3" evidence="3">
    <location>
        <begin position="309"/>
        <end position="688"/>
    </location>
</feature>